<gene>
    <name evidence="1" type="ORF">IHE55_08875</name>
</gene>
<comment type="caution">
    <text evidence="1">The sequence shown here is derived from an EMBL/GenBank/DDBJ whole genome shotgun (WGS) entry which is preliminary data.</text>
</comment>
<keyword evidence="2" id="KW-1185">Reference proteome</keyword>
<reference evidence="1 2" key="1">
    <citation type="submission" date="2020-09" db="EMBL/GenBank/DDBJ databases">
        <title>Biosynthesis of the nuclear factor of activated T cells inhibitor NFAT-133 and its congeners in Streptomyces pactum.</title>
        <authorList>
            <person name="Zhou W."/>
            <person name="Posri P."/>
            <person name="Abugrain M.E."/>
            <person name="Weisberg A.J."/>
            <person name="Chang J.H."/>
            <person name="Mahmud T."/>
        </authorList>
    </citation>
    <scope>NUCLEOTIDE SEQUENCE [LARGE SCALE GENOMIC DNA]</scope>
    <source>
        <strain evidence="1 2">ATCC 27456</strain>
    </source>
</reference>
<evidence type="ECO:0000313" key="1">
    <source>
        <dbReference type="EMBL" id="MBH5334898.1"/>
    </source>
</evidence>
<sequence length="47" mass="4908">MSPARGNAEHVSQSTGQLLCQPSYVLAAGALVVEGFQGLFQQLGCRS</sequence>
<evidence type="ECO:0000313" key="2">
    <source>
        <dbReference type="Proteomes" id="UP000807371"/>
    </source>
</evidence>
<dbReference type="EMBL" id="JACYXC010000001">
    <property type="protein sequence ID" value="MBH5334898.1"/>
    <property type="molecule type" value="Genomic_DNA"/>
</dbReference>
<organism evidence="1 2">
    <name type="scientific">Streptomyces pactum</name>
    <dbReference type="NCBI Taxonomy" id="68249"/>
    <lineage>
        <taxon>Bacteria</taxon>
        <taxon>Bacillati</taxon>
        <taxon>Actinomycetota</taxon>
        <taxon>Actinomycetes</taxon>
        <taxon>Kitasatosporales</taxon>
        <taxon>Streptomycetaceae</taxon>
        <taxon>Streptomyces</taxon>
    </lineage>
</organism>
<dbReference type="Proteomes" id="UP000807371">
    <property type="component" value="Unassembled WGS sequence"/>
</dbReference>
<proteinExistence type="predicted"/>
<accession>A0ABS0NI62</accession>
<name>A0ABS0NI62_9ACTN</name>
<protein>
    <submittedName>
        <fullName evidence="1">Uncharacterized protein</fullName>
    </submittedName>
</protein>